<dbReference type="InParanoid" id="S8DNU2"/>
<organism evidence="2 3">
    <name type="scientific">Fomitopsis schrenkii</name>
    <name type="common">Brown rot fungus</name>
    <dbReference type="NCBI Taxonomy" id="2126942"/>
    <lineage>
        <taxon>Eukaryota</taxon>
        <taxon>Fungi</taxon>
        <taxon>Dikarya</taxon>
        <taxon>Basidiomycota</taxon>
        <taxon>Agaricomycotina</taxon>
        <taxon>Agaricomycetes</taxon>
        <taxon>Polyporales</taxon>
        <taxon>Fomitopsis</taxon>
    </lineage>
</organism>
<proteinExistence type="predicted"/>
<gene>
    <name evidence="2" type="ORF">FOMPIDRAFT_1133204</name>
</gene>
<protein>
    <recommendedName>
        <fullName evidence="1">DUF5648 domain-containing protein</fullName>
    </recommendedName>
</protein>
<dbReference type="Pfam" id="PF18885">
    <property type="entry name" value="DUF5648"/>
    <property type="match status" value="1"/>
</dbReference>
<dbReference type="Proteomes" id="UP000015241">
    <property type="component" value="Unassembled WGS sequence"/>
</dbReference>
<dbReference type="HOGENOM" id="CLU_093541_1_0_1"/>
<dbReference type="OrthoDB" id="9971254at2759"/>
<dbReference type="EMBL" id="KE504216">
    <property type="protein sequence ID" value="EPS95051.1"/>
    <property type="molecule type" value="Genomic_DNA"/>
</dbReference>
<accession>S8DNU2</accession>
<name>S8DNU2_FOMSC</name>
<evidence type="ECO:0000313" key="2">
    <source>
        <dbReference type="EMBL" id="EPS95051.1"/>
    </source>
</evidence>
<reference evidence="2 3" key="1">
    <citation type="journal article" date="2012" name="Science">
        <title>The Paleozoic origin of enzymatic lignin decomposition reconstructed from 31 fungal genomes.</title>
        <authorList>
            <person name="Floudas D."/>
            <person name="Binder M."/>
            <person name="Riley R."/>
            <person name="Barry K."/>
            <person name="Blanchette R.A."/>
            <person name="Henrissat B."/>
            <person name="Martinez A.T."/>
            <person name="Otillar R."/>
            <person name="Spatafora J.W."/>
            <person name="Yadav J.S."/>
            <person name="Aerts A."/>
            <person name="Benoit I."/>
            <person name="Boyd A."/>
            <person name="Carlson A."/>
            <person name="Copeland A."/>
            <person name="Coutinho P.M."/>
            <person name="de Vries R.P."/>
            <person name="Ferreira P."/>
            <person name="Findley K."/>
            <person name="Foster B."/>
            <person name="Gaskell J."/>
            <person name="Glotzer D."/>
            <person name="Gorecki P."/>
            <person name="Heitman J."/>
            <person name="Hesse C."/>
            <person name="Hori C."/>
            <person name="Igarashi K."/>
            <person name="Jurgens J.A."/>
            <person name="Kallen N."/>
            <person name="Kersten P."/>
            <person name="Kohler A."/>
            <person name="Kuees U."/>
            <person name="Kumar T.K.A."/>
            <person name="Kuo A."/>
            <person name="LaButti K."/>
            <person name="Larrondo L.F."/>
            <person name="Lindquist E."/>
            <person name="Ling A."/>
            <person name="Lombard V."/>
            <person name="Lucas S."/>
            <person name="Lundell T."/>
            <person name="Martin R."/>
            <person name="McLaughlin D.J."/>
            <person name="Morgenstern I."/>
            <person name="Morin E."/>
            <person name="Murat C."/>
            <person name="Nagy L.G."/>
            <person name="Nolan M."/>
            <person name="Ohm R.A."/>
            <person name="Patyshakuliyeva A."/>
            <person name="Rokas A."/>
            <person name="Ruiz-Duenas F.J."/>
            <person name="Sabat G."/>
            <person name="Salamov A."/>
            <person name="Samejima M."/>
            <person name="Schmutz J."/>
            <person name="Slot J.C."/>
            <person name="St John F."/>
            <person name="Stenlid J."/>
            <person name="Sun H."/>
            <person name="Sun S."/>
            <person name="Syed K."/>
            <person name="Tsang A."/>
            <person name="Wiebenga A."/>
            <person name="Young D."/>
            <person name="Pisabarro A."/>
            <person name="Eastwood D.C."/>
            <person name="Martin F."/>
            <person name="Cullen D."/>
            <person name="Grigoriev I.V."/>
            <person name="Hibbett D.S."/>
        </authorList>
    </citation>
    <scope>NUCLEOTIDE SEQUENCE</scope>
    <source>
        <strain evidence="3">FP-58527</strain>
    </source>
</reference>
<evidence type="ECO:0000259" key="1">
    <source>
        <dbReference type="Pfam" id="PF18885"/>
    </source>
</evidence>
<feature type="domain" description="DUF5648" evidence="1">
    <location>
        <begin position="2"/>
        <end position="134"/>
    </location>
</feature>
<dbReference type="AlphaFoldDB" id="S8DNU2"/>
<keyword evidence="3" id="KW-1185">Reference proteome</keyword>
<dbReference type="InterPro" id="IPR043708">
    <property type="entry name" value="DUF5648"/>
</dbReference>
<evidence type="ECO:0000313" key="3">
    <source>
        <dbReference type="Proteomes" id="UP000015241"/>
    </source>
</evidence>
<sequence>MPFLRAYSPGLKDHYYTVDPVELVHHEAGGYADQGVAGLVFRDSTDSTVPLYRLYNADKGEHYYTTSVEEADQGYENEGTVAYVYETQICGSIPLYYVRNEQEADNLYTVFEAERDVAIQNLGYEDKGVACYVLP</sequence>